<accession>G2EFK4</accession>
<protein>
    <submittedName>
        <fullName evidence="1">Uncharacterized protein</fullName>
    </submittedName>
</protein>
<organism evidence="1 2">
    <name type="scientific">Bizionia argentinensis JUB59</name>
    <dbReference type="NCBI Taxonomy" id="1046627"/>
    <lineage>
        <taxon>Bacteria</taxon>
        <taxon>Pseudomonadati</taxon>
        <taxon>Bacteroidota</taxon>
        <taxon>Flavobacteriia</taxon>
        <taxon>Flavobacteriales</taxon>
        <taxon>Flavobacteriaceae</taxon>
        <taxon>Bizionia</taxon>
    </lineage>
</organism>
<proteinExistence type="predicted"/>
<sequence>MTFEELENIGFDNHIKQDSVIISFGKFESLDDIHKVDEILFEKIPEDIGFYDGHEINMDDTDGRFFAYGSNAEKLFKVIQPLLTEFEFLKDAEAYLEFIENNKVVSELELKLND</sequence>
<evidence type="ECO:0000313" key="2">
    <source>
        <dbReference type="Proteomes" id="UP000003730"/>
    </source>
</evidence>
<dbReference type="AlphaFoldDB" id="G2EFK4"/>
<dbReference type="OrthoDB" id="678788at2"/>
<evidence type="ECO:0000313" key="1">
    <source>
        <dbReference type="EMBL" id="EGV42777.1"/>
    </source>
</evidence>
<reference evidence="1 2" key="1">
    <citation type="journal article" date="2008" name="Int. J. Syst. Evol. Microbiol.">
        <title>Bizionia argentinensis sp. nov., isolated from surface marine water in Antarctica.</title>
        <authorList>
            <person name="Bercovich A."/>
            <person name="Vazquez S.C."/>
            <person name="Yankilevich P."/>
            <person name="Coria S.H."/>
            <person name="Foti M."/>
            <person name="Hernandez E."/>
            <person name="Vidal A."/>
            <person name="Ruberto L."/>
            <person name="Melo C."/>
            <person name="Marenssi S."/>
            <person name="Criscuolo M."/>
            <person name="Memoli M."/>
            <person name="Arguelles M."/>
            <person name="Mac Cormack W.P."/>
        </authorList>
    </citation>
    <scope>NUCLEOTIDE SEQUENCE [LARGE SCALE GENOMIC DNA]</scope>
    <source>
        <strain evidence="1 2">JUB59</strain>
    </source>
</reference>
<dbReference type="Proteomes" id="UP000003730">
    <property type="component" value="Unassembled WGS sequence"/>
</dbReference>
<keyword evidence="2" id="KW-1185">Reference proteome</keyword>
<name>G2EFK4_9FLAO</name>
<gene>
    <name evidence="1" type="ORF">BZARG_2994</name>
</gene>
<comment type="caution">
    <text evidence="1">The sequence shown here is derived from an EMBL/GenBank/DDBJ whole genome shotgun (WGS) entry which is preliminary data.</text>
</comment>
<dbReference type="STRING" id="1046627.BZARG_2994"/>
<dbReference type="EMBL" id="AFXZ01000043">
    <property type="protein sequence ID" value="EGV42777.1"/>
    <property type="molecule type" value="Genomic_DNA"/>
</dbReference>
<dbReference type="RefSeq" id="WP_008638495.1">
    <property type="nucleotide sequence ID" value="NZ_AFXZ01000043.1"/>
</dbReference>